<reference evidence="3 4" key="1">
    <citation type="submission" date="2013-09" db="EMBL/GenBank/DDBJ databases">
        <title>Genome sequencing of Arenimonas oryziterrae.</title>
        <authorList>
            <person name="Chen F."/>
            <person name="Wang G."/>
        </authorList>
    </citation>
    <scope>NUCLEOTIDE SEQUENCE [LARGE SCALE GENOMIC DNA]</scope>
    <source>
        <strain evidence="3 4">YC6267</strain>
    </source>
</reference>
<protein>
    <submittedName>
        <fullName evidence="3">Uncharacterized protein</fullName>
    </submittedName>
</protein>
<gene>
    <name evidence="3" type="ORF">N789_06400</name>
</gene>
<feature type="transmembrane region" description="Helical" evidence="2">
    <location>
        <begin position="21"/>
        <end position="39"/>
    </location>
</feature>
<name>A0A091AX85_9GAMM</name>
<keyword evidence="4" id="KW-1185">Reference proteome</keyword>
<dbReference type="RefSeq" id="WP_022969356.1">
    <property type="nucleotide sequence ID" value="NZ_ATVD01000003.1"/>
</dbReference>
<evidence type="ECO:0000313" key="4">
    <source>
        <dbReference type="Proteomes" id="UP000029385"/>
    </source>
</evidence>
<dbReference type="EMBL" id="AVCI01000003">
    <property type="protein sequence ID" value="KFN44041.1"/>
    <property type="molecule type" value="Genomic_DNA"/>
</dbReference>
<dbReference type="AlphaFoldDB" id="A0A091AX85"/>
<comment type="caution">
    <text evidence="3">The sequence shown here is derived from an EMBL/GenBank/DDBJ whole genome shotgun (WGS) entry which is preliminary data.</text>
</comment>
<sequence length="110" mass="12308">MPHLVARIVATPVVSPVLARCLWQWLTVGLLLVLCLPGARGDSGWFGPWPFWLLAAPATALLTFYRHAVAAAWRSVLVRTPRRRRPRQATVQAARTGYRRGLRQQSARVA</sequence>
<evidence type="ECO:0000313" key="3">
    <source>
        <dbReference type="EMBL" id="KFN44041.1"/>
    </source>
</evidence>
<keyword evidence="2" id="KW-0812">Transmembrane</keyword>
<organism evidence="3 4">
    <name type="scientific">Arenimonas oryziterrae DSM 21050 = YC6267</name>
    <dbReference type="NCBI Taxonomy" id="1121015"/>
    <lineage>
        <taxon>Bacteria</taxon>
        <taxon>Pseudomonadati</taxon>
        <taxon>Pseudomonadota</taxon>
        <taxon>Gammaproteobacteria</taxon>
        <taxon>Lysobacterales</taxon>
        <taxon>Lysobacteraceae</taxon>
        <taxon>Arenimonas</taxon>
    </lineage>
</organism>
<evidence type="ECO:0000256" key="2">
    <source>
        <dbReference type="SAM" id="Phobius"/>
    </source>
</evidence>
<dbReference type="Proteomes" id="UP000029385">
    <property type="component" value="Unassembled WGS sequence"/>
</dbReference>
<dbReference type="PATRIC" id="fig|1121015.4.peg.770"/>
<dbReference type="STRING" id="1121015.GCA_000420545_01734"/>
<feature type="transmembrane region" description="Helical" evidence="2">
    <location>
        <begin position="51"/>
        <end position="77"/>
    </location>
</feature>
<evidence type="ECO:0000256" key="1">
    <source>
        <dbReference type="SAM" id="MobiDB-lite"/>
    </source>
</evidence>
<keyword evidence="2" id="KW-0472">Membrane</keyword>
<accession>A0A091AX85</accession>
<keyword evidence="2" id="KW-1133">Transmembrane helix</keyword>
<proteinExistence type="predicted"/>
<feature type="region of interest" description="Disordered" evidence="1">
    <location>
        <begin position="83"/>
        <end position="110"/>
    </location>
</feature>